<reference evidence="1 2" key="1">
    <citation type="submission" date="2020-03" db="EMBL/GenBank/DDBJ databases">
        <title>Soil Listeria distribution.</title>
        <authorList>
            <person name="Liao J."/>
            <person name="Wiedmann M."/>
        </authorList>
    </citation>
    <scope>NUCLEOTIDE SEQUENCE [LARGE SCALE GENOMIC DNA]</scope>
    <source>
        <strain evidence="1 2">FSL L7-0741</strain>
    </source>
</reference>
<evidence type="ECO:0000313" key="2">
    <source>
        <dbReference type="Proteomes" id="UP000535908"/>
    </source>
</evidence>
<proteinExistence type="predicted"/>
<evidence type="ECO:0000313" key="1">
    <source>
        <dbReference type="EMBL" id="MBC1937046.1"/>
    </source>
</evidence>
<sequence>MRKSIISLNMISSLVATTTLPTFVSAEEIHSEGTDILNGEQIFNSLENSNATSVYDVPVQQLWPINL</sequence>
<dbReference type="Proteomes" id="UP000535908">
    <property type="component" value="Unassembled WGS sequence"/>
</dbReference>
<name>A0A7X1CQH7_9LIST</name>
<dbReference type="AlphaFoldDB" id="A0A7X1CQH7"/>
<comment type="caution">
    <text evidence="1">The sequence shown here is derived from an EMBL/GenBank/DDBJ whole genome shotgun (WGS) entry which is preliminary data.</text>
</comment>
<gene>
    <name evidence="1" type="ORF">HCA69_11755</name>
</gene>
<accession>A0A7X1CQH7</accession>
<dbReference type="EMBL" id="JAARWN010000012">
    <property type="protein sequence ID" value="MBC1937046.1"/>
    <property type="molecule type" value="Genomic_DNA"/>
</dbReference>
<dbReference type="RefSeq" id="WP_185410503.1">
    <property type="nucleotide sequence ID" value="NZ_JAARRE010000009.1"/>
</dbReference>
<organism evidence="1 2">
    <name type="scientific">Listeria grandensis</name>
    <dbReference type="NCBI Taxonomy" id="1494963"/>
    <lineage>
        <taxon>Bacteria</taxon>
        <taxon>Bacillati</taxon>
        <taxon>Bacillota</taxon>
        <taxon>Bacilli</taxon>
        <taxon>Bacillales</taxon>
        <taxon>Listeriaceae</taxon>
        <taxon>Listeria</taxon>
    </lineage>
</organism>
<protein>
    <submittedName>
        <fullName evidence="1">Uncharacterized protein</fullName>
    </submittedName>
</protein>